<keyword evidence="2" id="KW-1185">Reference proteome</keyword>
<sequence length="96" mass="11240">MNHWGYRLELSPNLTFYPQNFHSSLNSIEVLFSRDSPSIRCRPLPLTTSKPFLYTRPQRHSMYEGPTAFPNFPLSLRLNCPQLSFSSQFSEKKRNS</sequence>
<organism evidence="1 2">
    <name type="scientific">Araneus ventricosus</name>
    <name type="common">Orbweaver spider</name>
    <name type="synonym">Epeira ventricosa</name>
    <dbReference type="NCBI Taxonomy" id="182803"/>
    <lineage>
        <taxon>Eukaryota</taxon>
        <taxon>Metazoa</taxon>
        <taxon>Ecdysozoa</taxon>
        <taxon>Arthropoda</taxon>
        <taxon>Chelicerata</taxon>
        <taxon>Arachnida</taxon>
        <taxon>Araneae</taxon>
        <taxon>Araneomorphae</taxon>
        <taxon>Entelegynae</taxon>
        <taxon>Araneoidea</taxon>
        <taxon>Araneidae</taxon>
        <taxon>Araneus</taxon>
    </lineage>
</organism>
<name>A0A4Y2DVT8_ARAVE</name>
<dbReference type="AlphaFoldDB" id="A0A4Y2DVT8"/>
<comment type="caution">
    <text evidence="1">The sequence shown here is derived from an EMBL/GenBank/DDBJ whole genome shotgun (WGS) entry which is preliminary data.</text>
</comment>
<protein>
    <submittedName>
        <fullName evidence="1">Uncharacterized protein</fullName>
    </submittedName>
</protein>
<dbReference type="Proteomes" id="UP000499080">
    <property type="component" value="Unassembled WGS sequence"/>
</dbReference>
<accession>A0A4Y2DVT8</accession>
<reference evidence="1 2" key="1">
    <citation type="journal article" date="2019" name="Sci. Rep.">
        <title>Orb-weaving spider Araneus ventricosus genome elucidates the spidroin gene catalogue.</title>
        <authorList>
            <person name="Kono N."/>
            <person name="Nakamura H."/>
            <person name="Ohtoshi R."/>
            <person name="Moran D.A.P."/>
            <person name="Shinohara A."/>
            <person name="Yoshida Y."/>
            <person name="Fujiwara M."/>
            <person name="Mori M."/>
            <person name="Tomita M."/>
            <person name="Arakawa K."/>
        </authorList>
    </citation>
    <scope>NUCLEOTIDE SEQUENCE [LARGE SCALE GENOMIC DNA]</scope>
</reference>
<gene>
    <name evidence="1" type="ORF">AVEN_9708_1</name>
</gene>
<dbReference type="EMBL" id="BGPR01000451">
    <property type="protein sequence ID" value="GBM21013.1"/>
    <property type="molecule type" value="Genomic_DNA"/>
</dbReference>
<proteinExistence type="predicted"/>
<evidence type="ECO:0000313" key="1">
    <source>
        <dbReference type="EMBL" id="GBM21013.1"/>
    </source>
</evidence>
<evidence type="ECO:0000313" key="2">
    <source>
        <dbReference type="Proteomes" id="UP000499080"/>
    </source>
</evidence>